<evidence type="ECO:0000256" key="3">
    <source>
        <dbReference type="ARBA" id="ARBA00022475"/>
    </source>
</evidence>
<dbReference type="RefSeq" id="WP_183365865.1">
    <property type="nucleotide sequence ID" value="NZ_JACIEZ010000003.1"/>
</dbReference>
<keyword evidence="7 8" id="KW-0472">Membrane</keyword>
<dbReference type="PANTHER" id="PTHR39342">
    <property type="entry name" value="UPF0283 MEMBRANE PROTEIN YCJF"/>
    <property type="match status" value="1"/>
</dbReference>
<evidence type="ECO:0000256" key="9">
    <source>
        <dbReference type="SAM" id="MobiDB-lite"/>
    </source>
</evidence>
<feature type="transmembrane region" description="Helical" evidence="8">
    <location>
        <begin position="69"/>
        <end position="91"/>
    </location>
</feature>
<dbReference type="EMBL" id="JACIEZ010000003">
    <property type="protein sequence ID" value="MBB4064606.1"/>
    <property type="molecule type" value="Genomic_DNA"/>
</dbReference>
<keyword evidence="4" id="KW-0997">Cell inner membrane</keyword>
<dbReference type="GO" id="GO:0005886">
    <property type="term" value="C:plasma membrane"/>
    <property type="evidence" value="ECO:0007669"/>
    <property type="project" value="UniProtKB-SubCell"/>
</dbReference>
<keyword evidence="3 8" id="KW-1003">Cell membrane</keyword>
<organism evidence="10 11">
    <name type="scientific">Gellertiella hungarica</name>
    <dbReference type="NCBI Taxonomy" id="1572859"/>
    <lineage>
        <taxon>Bacteria</taxon>
        <taxon>Pseudomonadati</taxon>
        <taxon>Pseudomonadota</taxon>
        <taxon>Alphaproteobacteria</taxon>
        <taxon>Hyphomicrobiales</taxon>
        <taxon>Rhizobiaceae</taxon>
        <taxon>Gellertiella</taxon>
    </lineage>
</organism>
<evidence type="ECO:0000256" key="6">
    <source>
        <dbReference type="ARBA" id="ARBA00022989"/>
    </source>
</evidence>
<keyword evidence="11" id="KW-1185">Reference proteome</keyword>
<gene>
    <name evidence="10" type="ORF">GGR23_001793</name>
</gene>
<dbReference type="AlphaFoldDB" id="A0A7W6J4E6"/>
<feature type="transmembrane region" description="Helical" evidence="8">
    <location>
        <begin position="103"/>
        <end position="125"/>
    </location>
</feature>
<dbReference type="InterPro" id="IPR021147">
    <property type="entry name" value="DUF697"/>
</dbReference>
<evidence type="ECO:0000256" key="2">
    <source>
        <dbReference type="ARBA" id="ARBA00008255"/>
    </source>
</evidence>
<proteinExistence type="inferred from homology"/>
<dbReference type="Proteomes" id="UP000528286">
    <property type="component" value="Unassembled WGS sequence"/>
</dbReference>
<dbReference type="HAMAP" id="MF_01085">
    <property type="entry name" value="UPF0283"/>
    <property type="match status" value="1"/>
</dbReference>
<evidence type="ECO:0000256" key="8">
    <source>
        <dbReference type="HAMAP-Rule" id="MF_01085"/>
    </source>
</evidence>
<keyword evidence="6 8" id="KW-1133">Transmembrane helix</keyword>
<protein>
    <recommendedName>
        <fullName evidence="8">UPF0283 membrane protein GGR23_001793</fullName>
    </recommendedName>
</protein>
<evidence type="ECO:0000256" key="4">
    <source>
        <dbReference type="ARBA" id="ARBA00022519"/>
    </source>
</evidence>
<evidence type="ECO:0000256" key="1">
    <source>
        <dbReference type="ARBA" id="ARBA00004429"/>
    </source>
</evidence>
<keyword evidence="5 8" id="KW-0812">Transmembrane</keyword>
<dbReference type="NCBIfam" id="TIGR01620">
    <property type="entry name" value="hyp_HI0043"/>
    <property type="match status" value="1"/>
</dbReference>
<sequence>MTERDDATRKPGAFDLGAPSAGRRTEEPPRAARKPQSFSGPVELTPEEEDPFLGAASAPVTVTPAPRRFSLGSIAATAFGLLLSLAIGLWIDDLVRALFDRSTWLGYASLAVVAVLATALAAIVIREIAGIYRLESVQALKADGEAASRERKADPARAVIARLDALFASRAETAKGRALLAATRDDIIDGPHLIALAEVELLGPLDAEARRIVLDSAKRVSVVTAVSPRAVVDLAYVIFEAIRLIRRIAALYGCRPGSLGMFRLVRDVLAHLAVTGTIAVGDSLVQQVLGHGVASRLSARFGEGVINGLMTARIGIAAMDYCRPLAFKARKRPGIGDFINDLNPASLSGDGAAGGR</sequence>
<accession>A0A7W6J4E6</accession>
<name>A0A7W6J4E6_9HYPH</name>
<dbReference type="InterPro" id="IPR006507">
    <property type="entry name" value="UPF0283"/>
</dbReference>
<evidence type="ECO:0000256" key="7">
    <source>
        <dbReference type="ARBA" id="ARBA00023136"/>
    </source>
</evidence>
<evidence type="ECO:0000313" key="10">
    <source>
        <dbReference type="EMBL" id="MBB4064606.1"/>
    </source>
</evidence>
<evidence type="ECO:0000313" key="11">
    <source>
        <dbReference type="Proteomes" id="UP000528286"/>
    </source>
</evidence>
<reference evidence="10 11" key="1">
    <citation type="submission" date="2020-08" db="EMBL/GenBank/DDBJ databases">
        <title>Genomic Encyclopedia of Type Strains, Phase IV (KMG-IV): sequencing the most valuable type-strain genomes for metagenomic binning, comparative biology and taxonomic classification.</title>
        <authorList>
            <person name="Goeker M."/>
        </authorList>
    </citation>
    <scope>NUCLEOTIDE SEQUENCE [LARGE SCALE GENOMIC DNA]</scope>
    <source>
        <strain evidence="10 11">DSM 29853</strain>
    </source>
</reference>
<feature type="region of interest" description="Disordered" evidence="9">
    <location>
        <begin position="1"/>
        <end position="45"/>
    </location>
</feature>
<comment type="similarity">
    <text evidence="2 8">Belongs to the UPF0283 family.</text>
</comment>
<comment type="caution">
    <text evidence="10">The sequence shown here is derived from an EMBL/GenBank/DDBJ whole genome shotgun (WGS) entry which is preliminary data.</text>
</comment>
<dbReference type="PANTHER" id="PTHR39342:SF1">
    <property type="entry name" value="UPF0283 MEMBRANE PROTEIN YCJF"/>
    <property type="match status" value="1"/>
</dbReference>
<dbReference type="Pfam" id="PF05128">
    <property type="entry name" value="DUF697"/>
    <property type="match status" value="1"/>
</dbReference>
<evidence type="ECO:0000256" key="5">
    <source>
        <dbReference type="ARBA" id="ARBA00022692"/>
    </source>
</evidence>
<comment type="subcellular location">
    <subcellularLocation>
        <location evidence="1">Cell inner membrane</location>
        <topology evidence="1">Multi-pass membrane protein</topology>
    </subcellularLocation>
    <subcellularLocation>
        <location evidence="8">Cell membrane</location>
        <topology evidence="8">Multi-pass membrane protein</topology>
    </subcellularLocation>
</comment>